<evidence type="ECO:0000313" key="2">
    <source>
        <dbReference type="EMBL" id="CAB3987972.1"/>
    </source>
</evidence>
<dbReference type="OrthoDB" id="7130006at2759"/>
<dbReference type="Pfam" id="PF00561">
    <property type="entry name" value="Abhydrolase_1"/>
    <property type="match status" value="1"/>
</dbReference>
<reference evidence="2" key="1">
    <citation type="submission" date="2020-04" db="EMBL/GenBank/DDBJ databases">
        <authorList>
            <person name="Alioto T."/>
            <person name="Alioto T."/>
            <person name="Gomez Garrido J."/>
        </authorList>
    </citation>
    <scope>NUCLEOTIDE SEQUENCE</scope>
    <source>
        <strain evidence="2">A484AB</strain>
    </source>
</reference>
<gene>
    <name evidence="2" type="ORF">PACLA_8A030942</name>
</gene>
<dbReference type="GO" id="GO:0046464">
    <property type="term" value="P:acylglycerol catabolic process"/>
    <property type="evidence" value="ECO:0007669"/>
    <property type="project" value="TreeGrafter"/>
</dbReference>
<dbReference type="Proteomes" id="UP001152795">
    <property type="component" value="Unassembled WGS sequence"/>
</dbReference>
<dbReference type="PRINTS" id="PR00412">
    <property type="entry name" value="EPOXHYDRLASE"/>
</dbReference>
<dbReference type="InterPro" id="IPR050266">
    <property type="entry name" value="AB_hydrolase_sf"/>
</dbReference>
<feature type="domain" description="AB hydrolase-1" evidence="1">
    <location>
        <begin position="70"/>
        <end position="160"/>
    </location>
</feature>
<protein>
    <submittedName>
        <fullName evidence="2">Mesoderm-specific transcript homolog -like</fullName>
    </submittedName>
</protein>
<dbReference type="InterPro" id="IPR029058">
    <property type="entry name" value="AB_hydrolase_fold"/>
</dbReference>
<dbReference type="AlphaFoldDB" id="A0A6S7GEZ0"/>
<dbReference type="PANTHER" id="PTHR43798:SF33">
    <property type="entry name" value="HYDROLASE, PUTATIVE (AFU_ORTHOLOGUE AFUA_2G14860)-RELATED"/>
    <property type="match status" value="1"/>
</dbReference>
<dbReference type="InterPro" id="IPR000639">
    <property type="entry name" value="Epox_hydrolase-like"/>
</dbReference>
<dbReference type="EMBL" id="CACRXK020001259">
    <property type="protein sequence ID" value="CAB3987972.1"/>
    <property type="molecule type" value="Genomic_DNA"/>
</dbReference>
<dbReference type="SUPFAM" id="SSF53474">
    <property type="entry name" value="alpha/beta-Hydrolases"/>
    <property type="match status" value="1"/>
</dbReference>
<dbReference type="GO" id="GO:0016020">
    <property type="term" value="C:membrane"/>
    <property type="evidence" value="ECO:0007669"/>
    <property type="project" value="TreeGrafter"/>
</dbReference>
<dbReference type="InterPro" id="IPR000073">
    <property type="entry name" value="AB_hydrolase_1"/>
</dbReference>
<dbReference type="PANTHER" id="PTHR43798">
    <property type="entry name" value="MONOACYLGLYCEROL LIPASE"/>
    <property type="match status" value="1"/>
</dbReference>
<name>A0A6S7GEZ0_PARCT</name>
<sequence>MGFLYNVSKRLVLVGIAVLIGVYLNFPAPNMSDSLRLWVQSGQFFLHGVAGKGVKIFHKDVNGYGHKSKVLLLIHGFPTSSYDWNKVWEPLREKFGRVVTADMAGFGFSDKPKETNYTIKLQADMFEDLLTSLNVKEVNILAHDLGLTVALELLARYEERKKNKLTHEGVNIISLCLTNGGKDLLTIKLLLTVNNHCAGIAELQIRFLPEDYSCIFCQRSWLGLKVYRKLRSKIPYTKTHLLLITIKNS</sequence>
<keyword evidence="3" id="KW-1185">Reference proteome</keyword>
<organism evidence="2 3">
    <name type="scientific">Paramuricea clavata</name>
    <name type="common">Red gorgonian</name>
    <name type="synonym">Violescent sea-whip</name>
    <dbReference type="NCBI Taxonomy" id="317549"/>
    <lineage>
        <taxon>Eukaryota</taxon>
        <taxon>Metazoa</taxon>
        <taxon>Cnidaria</taxon>
        <taxon>Anthozoa</taxon>
        <taxon>Octocorallia</taxon>
        <taxon>Malacalcyonacea</taxon>
        <taxon>Plexauridae</taxon>
        <taxon>Paramuricea</taxon>
    </lineage>
</organism>
<accession>A0A6S7GEZ0</accession>
<proteinExistence type="predicted"/>
<dbReference type="GO" id="GO:0047372">
    <property type="term" value="F:monoacylglycerol lipase activity"/>
    <property type="evidence" value="ECO:0007669"/>
    <property type="project" value="TreeGrafter"/>
</dbReference>
<comment type="caution">
    <text evidence="2">The sequence shown here is derived from an EMBL/GenBank/DDBJ whole genome shotgun (WGS) entry which is preliminary data.</text>
</comment>
<evidence type="ECO:0000259" key="1">
    <source>
        <dbReference type="Pfam" id="PF00561"/>
    </source>
</evidence>
<dbReference type="Gene3D" id="3.40.50.1820">
    <property type="entry name" value="alpha/beta hydrolase"/>
    <property type="match status" value="1"/>
</dbReference>
<evidence type="ECO:0000313" key="3">
    <source>
        <dbReference type="Proteomes" id="UP001152795"/>
    </source>
</evidence>